<dbReference type="AlphaFoldDB" id="A0A5E6Y3R8"/>
<evidence type="ECO:0000313" key="2">
    <source>
        <dbReference type="Proteomes" id="UP000327167"/>
    </source>
</evidence>
<gene>
    <name evidence="1" type="ORF">PS655_05997</name>
</gene>
<proteinExistence type="predicted"/>
<protein>
    <submittedName>
        <fullName evidence="1">Uncharacterized protein</fullName>
    </submittedName>
</protein>
<organism evidence="1 2">
    <name type="scientific">Pseudomonas fluorescens</name>
    <dbReference type="NCBI Taxonomy" id="294"/>
    <lineage>
        <taxon>Bacteria</taxon>
        <taxon>Pseudomonadati</taxon>
        <taxon>Pseudomonadota</taxon>
        <taxon>Gammaproteobacteria</taxon>
        <taxon>Pseudomonadales</taxon>
        <taxon>Pseudomonadaceae</taxon>
        <taxon>Pseudomonas</taxon>
    </lineage>
</organism>
<dbReference type="Proteomes" id="UP000327167">
    <property type="component" value="Unassembled WGS sequence"/>
</dbReference>
<sequence length="59" mass="6229">MSTTTKPRGHQAKPTRAEVKAAWGRLRTAADQGSVQASALLIALVENRPLIATTDTLSA</sequence>
<accession>A0A5E6Y3R8</accession>
<dbReference type="RefSeq" id="WP_044267641.1">
    <property type="nucleotide sequence ID" value="NZ_CABVHJ010000040.1"/>
</dbReference>
<dbReference type="EMBL" id="CABVHJ010000040">
    <property type="protein sequence ID" value="VVN47665.1"/>
    <property type="molecule type" value="Genomic_DNA"/>
</dbReference>
<reference evidence="1 2" key="1">
    <citation type="submission" date="2019-09" db="EMBL/GenBank/DDBJ databases">
        <authorList>
            <person name="Chandra G."/>
            <person name="Truman W A."/>
        </authorList>
    </citation>
    <scope>NUCLEOTIDE SEQUENCE [LARGE SCALE GENOMIC DNA]</scope>
    <source>
        <strain evidence="1">PS655</strain>
    </source>
</reference>
<evidence type="ECO:0000313" key="1">
    <source>
        <dbReference type="EMBL" id="VVN47665.1"/>
    </source>
</evidence>
<name>A0A5E6Y3R8_PSEFL</name>